<accession>A0A517TRU2</accession>
<organism evidence="3 4">
    <name type="scientific">Lacipirellula limnantheis</name>
    <dbReference type="NCBI Taxonomy" id="2528024"/>
    <lineage>
        <taxon>Bacteria</taxon>
        <taxon>Pseudomonadati</taxon>
        <taxon>Planctomycetota</taxon>
        <taxon>Planctomycetia</taxon>
        <taxon>Pirellulales</taxon>
        <taxon>Lacipirellulaceae</taxon>
        <taxon>Lacipirellula</taxon>
    </lineage>
</organism>
<evidence type="ECO:0000259" key="2">
    <source>
        <dbReference type="PROSITE" id="PS50175"/>
    </source>
</evidence>
<dbReference type="AlphaFoldDB" id="A0A517TRU2"/>
<keyword evidence="4" id="KW-1185">Reference proteome</keyword>
<evidence type="ECO:0000313" key="4">
    <source>
        <dbReference type="Proteomes" id="UP000317909"/>
    </source>
</evidence>
<keyword evidence="1" id="KW-0378">Hydrolase</keyword>
<evidence type="ECO:0000313" key="3">
    <source>
        <dbReference type="EMBL" id="QDT71078.1"/>
    </source>
</evidence>
<sequence>MIFSYVGYEVEDAHAGAGTSVIYRPIVPVSFTGDGATVRFRGLLDTGADETVLSYEMAEAIGATLIPGAHNRIVSAGGDVPLSYAQVAVELEHDGERYRWNATVGVAEQAWEESLLGFRGFLEYFDVLFRGEQLEVVINRNGRELLAT</sequence>
<dbReference type="PROSITE" id="PS50175">
    <property type="entry name" value="ASP_PROT_RETROV"/>
    <property type="match status" value="1"/>
</dbReference>
<gene>
    <name evidence="3" type="ORF">I41_02330</name>
</gene>
<dbReference type="PROSITE" id="PS00141">
    <property type="entry name" value="ASP_PROTEASE"/>
    <property type="match status" value="1"/>
</dbReference>
<dbReference type="GO" id="GO:0004190">
    <property type="term" value="F:aspartic-type endopeptidase activity"/>
    <property type="evidence" value="ECO:0007669"/>
    <property type="project" value="InterPro"/>
</dbReference>
<dbReference type="SUPFAM" id="SSF50630">
    <property type="entry name" value="Acid proteases"/>
    <property type="match status" value="1"/>
</dbReference>
<name>A0A517TRU2_9BACT</name>
<protein>
    <recommendedName>
        <fullName evidence="2">Peptidase A2 domain-containing protein</fullName>
    </recommendedName>
</protein>
<dbReference type="InterPro" id="IPR001995">
    <property type="entry name" value="Peptidase_A2_cat"/>
</dbReference>
<feature type="domain" description="Peptidase A2" evidence="2">
    <location>
        <begin position="40"/>
        <end position="54"/>
    </location>
</feature>
<dbReference type="EMBL" id="CP036339">
    <property type="protein sequence ID" value="QDT71078.1"/>
    <property type="molecule type" value="Genomic_DNA"/>
</dbReference>
<dbReference type="Gene3D" id="2.40.70.10">
    <property type="entry name" value="Acid Proteases"/>
    <property type="match status" value="1"/>
</dbReference>
<evidence type="ECO:0000256" key="1">
    <source>
        <dbReference type="ARBA" id="ARBA00022801"/>
    </source>
</evidence>
<dbReference type="GO" id="GO:0006508">
    <property type="term" value="P:proteolysis"/>
    <property type="evidence" value="ECO:0007669"/>
    <property type="project" value="InterPro"/>
</dbReference>
<dbReference type="Pfam" id="PF13650">
    <property type="entry name" value="Asp_protease_2"/>
    <property type="match status" value="1"/>
</dbReference>
<proteinExistence type="predicted"/>
<dbReference type="Proteomes" id="UP000317909">
    <property type="component" value="Chromosome"/>
</dbReference>
<reference evidence="3 4" key="1">
    <citation type="submission" date="2019-02" db="EMBL/GenBank/DDBJ databases">
        <title>Deep-cultivation of Planctomycetes and their phenomic and genomic characterization uncovers novel biology.</title>
        <authorList>
            <person name="Wiegand S."/>
            <person name="Jogler M."/>
            <person name="Boedeker C."/>
            <person name="Pinto D."/>
            <person name="Vollmers J."/>
            <person name="Rivas-Marin E."/>
            <person name="Kohn T."/>
            <person name="Peeters S.H."/>
            <person name="Heuer A."/>
            <person name="Rast P."/>
            <person name="Oberbeckmann S."/>
            <person name="Bunk B."/>
            <person name="Jeske O."/>
            <person name="Meyerdierks A."/>
            <person name="Storesund J.E."/>
            <person name="Kallscheuer N."/>
            <person name="Luecker S."/>
            <person name="Lage O.M."/>
            <person name="Pohl T."/>
            <person name="Merkel B.J."/>
            <person name="Hornburger P."/>
            <person name="Mueller R.-W."/>
            <person name="Bruemmer F."/>
            <person name="Labrenz M."/>
            <person name="Spormann A.M."/>
            <person name="Op den Camp H."/>
            <person name="Overmann J."/>
            <person name="Amann R."/>
            <person name="Jetten M.S.M."/>
            <person name="Mascher T."/>
            <person name="Medema M.H."/>
            <person name="Devos D.P."/>
            <person name="Kaster A.-K."/>
            <person name="Ovreas L."/>
            <person name="Rohde M."/>
            <person name="Galperin M.Y."/>
            <person name="Jogler C."/>
        </authorList>
    </citation>
    <scope>NUCLEOTIDE SEQUENCE [LARGE SCALE GENOMIC DNA]</scope>
    <source>
        <strain evidence="3 4">I41</strain>
    </source>
</reference>
<dbReference type="InterPro" id="IPR001969">
    <property type="entry name" value="Aspartic_peptidase_AS"/>
</dbReference>
<dbReference type="KEGG" id="llh:I41_02330"/>
<dbReference type="InterPro" id="IPR021109">
    <property type="entry name" value="Peptidase_aspartic_dom_sf"/>
</dbReference>
<dbReference type="RefSeq" id="WP_145430163.1">
    <property type="nucleotide sequence ID" value="NZ_CP036339.1"/>
</dbReference>